<dbReference type="GO" id="GO:0008893">
    <property type="term" value="F:guanosine-3',5'-bis(diphosphate) 3'-diphosphatase activity"/>
    <property type="evidence" value="ECO:0007669"/>
    <property type="project" value="UniProtKB-EC"/>
</dbReference>
<comment type="catalytic activity">
    <reaction evidence="8">
        <text>[protein-PII]-uridylyl-L-tyrosine + H2O = [protein-PII]-L-tyrosine + UMP + H(+)</text>
        <dbReference type="Rhea" id="RHEA:48600"/>
        <dbReference type="Rhea" id="RHEA-COMP:12147"/>
        <dbReference type="Rhea" id="RHEA-COMP:12148"/>
        <dbReference type="ChEBI" id="CHEBI:15377"/>
        <dbReference type="ChEBI" id="CHEBI:15378"/>
        <dbReference type="ChEBI" id="CHEBI:46858"/>
        <dbReference type="ChEBI" id="CHEBI:57865"/>
        <dbReference type="ChEBI" id="CHEBI:90602"/>
    </reaction>
</comment>
<dbReference type="InterPro" id="IPR043519">
    <property type="entry name" value="NT_sf"/>
</dbReference>
<evidence type="ECO:0000256" key="8">
    <source>
        <dbReference type="HAMAP-Rule" id="MF_00277"/>
    </source>
</evidence>
<evidence type="ECO:0000256" key="6">
    <source>
        <dbReference type="ARBA" id="ARBA00023268"/>
    </source>
</evidence>
<dbReference type="InterPro" id="IPR006674">
    <property type="entry name" value="HD_domain"/>
</dbReference>
<dbReference type="Gene3D" id="1.10.3090.10">
    <property type="entry name" value="cca-adding enzyme, domain 2"/>
    <property type="match status" value="1"/>
</dbReference>
<dbReference type="InterPro" id="IPR003607">
    <property type="entry name" value="HD/PDEase_dom"/>
</dbReference>
<protein>
    <recommendedName>
        <fullName evidence="8">Bifunctional uridylyltransferase/uridylyl-removing enzyme</fullName>
        <shortName evidence="8">UTase/UR</shortName>
    </recommendedName>
    <alternativeName>
        <fullName evidence="8">Bifunctional [protein-PII] modification enzyme</fullName>
    </alternativeName>
    <alternativeName>
        <fullName evidence="8">Bifunctional nitrogen sensor protein</fullName>
    </alternativeName>
    <domain>
        <recommendedName>
            <fullName evidence="8">[Protein-PII] uridylyltransferase</fullName>
            <shortName evidence="8">PII uridylyltransferase</shortName>
            <shortName evidence="8">UTase</shortName>
            <ecNumber evidence="8">2.7.7.59</ecNumber>
        </recommendedName>
    </domain>
    <domain>
        <recommendedName>
            <fullName evidence="8">[Protein-PII]-UMP uridylyl-removing enzyme</fullName>
            <shortName evidence="8">UR</shortName>
            <ecNumber evidence="8">3.1.4.-</ecNumber>
        </recommendedName>
    </domain>
</protein>
<comment type="caution">
    <text evidence="9">The sequence shown here is derived from an EMBL/GenBank/DDBJ whole genome shotgun (WGS) entry which is preliminary data.</text>
</comment>
<dbReference type="GO" id="GO:0008773">
    <property type="term" value="F:[protein-PII] uridylyltransferase activity"/>
    <property type="evidence" value="ECO:0007669"/>
    <property type="project" value="UniProtKB-UniRule"/>
</dbReference>
<comment type="cofactor">
    <cofactor evidence="8">
        <name>Mg(2+)</name>
        <dbReference type="ChEBI" id="CHEBI:18420"/>
    </cofactor>
</comment>
<dbReference type="AlphaFoldDB" id="A0A0W0TWW0"/>
<dbReference type="NCBIfam" id="TIGR01693">
    <property type="entry name" value="UTase_glnD"/>
    <property type="match status" value="1"/>
</dbReference>
<comment type="function">
    <text evidence="8">Modifies, by uridylylation and deuridylylation, the PII regulatory proteins (GlnB and homologs), in response to the nitrogen status of the cell that GlnD senses through the glutamine level. Under low glutamine levels, catalyzes the conversion of the PII proteins and UTP to PII-UMP and PPi, while under higher glutamine levels, GlnD hydrolyzes PII-UMP to PII and UMP (deuridylylation). Thus, controls uridylylation state and activity of the PII proteins, and plays an important role in the regulation of nitrogen metabolism.</text>
</comment>
<dbReference type="CDD" id="cd05401">
    <property type="entry name" value="NT_GlnE_GlnD_like"/>
    <property type="match status" value="1"/>
</dbReference>
<dbReference type="EMBL" id="LNYC01000037">
    <property type="protein sequence ID" value="KTD00158.1"/>
    <property type="molecule type" value="Genomic_DNA"/>
</dbReference>
<keyword evidence="1 8" id="KW-0808">Transferase</keyword>
<name>A0A0W0TWW0_9GAMM</name>
<evidence type="ECO:0000313" key="9">
    <source>
        <dbReference type="EMBL" id="KTD00158.1"/>
    </source>
</evidence>
<comment type="caution">
    <text evidence="8">Lacks conserved residue(s) required for the propagation of feature annotation.</text>
</comment>
<evidence type="ECO:0000256" key="2">
    <source>
        <dbReference type="ARBA" id="ARBA00022695"/>
    </source>
</evidence>
<dbReference type="InterPro" id="IPR013546">
    <property type="entry name" value="PII_UdlTrfase/GS_AdlTrfase"/>
</dbReference>
<dbReference type="GO" id="GO:0008081">
    <property type="term" value="F:phosphoric diester hydrolase activity"/>
    <property type="evidence" value="ECO:0007669"/>
    <property type="project" value="UniProtKB-UniRule"/>
</dbReference>
<dbReference type="GO" id="GO:0006808">
    <property type="term" value="P:regulation of nitrogen utilization"/>
    <property type="evidence" value="ECO:0007669"/>
    <property type="project" value="UniProtKB-UniRule"/>
</dbReference>
<reference evidence="9 10" key="1">
    <citation type="submission" date="2015-11" db="EMBL/GenBank/DDBJ databases">
        <title>Genomic analysis of 38 Legionella species identifies large and diverse effector repertoires.</title>
        <authorList>
            <person name="Burstein D."/>
            <person name="Amaro F."/>
            <person name="Zusman T."/>
            <person name="Lifshitz Z."/>
            <person name="Cohen O."/>
            <person name="Gilbert J.A."/>
            <person name="Pupko T."/>
            <person name="Shuman H.A."/>
            <person name="Segal G."/>
        </authorList>
    </citation>
    <scope>NUCLEOTIDE SEQUENCE [LARGE SCALE GENOMIC DNA]</scope>
    <source>
        <strain evidence="9 10">ATCC 49504</strain>
    </source>
</reference>
<evidence type="ECO:0000313" key="10">
    <source>
        <dbReference type="Proteomes" id="UP000054785"/>
    </source>
</evidence>
<comment type="catalytic activity">
    <reaction evidence="7">
        <text>guanosine 3',5'-bis(diphosphate) + H2O = GDP + diphosphate + H(+)</text>
        <dbReference type="Rhea" id="RHEA:14253"/>
        <dbReference type="ChEBI" id="CHEBI:15377"/>
        <dbReference type="ChEBI" id="CHEBI:15378"/>
        <dbReference type="ChEBI" id="CHEBI:33019"/>
        <dbReference type="ChEBI" id="CHEBI:58189"/>
        <dbReference type="ChEBI" id="CHEBI:77828"/>
        <dbReference type="EC" id="3.1.7.2"/>
    </reaction>
</comment>
<keyword evidence="5 8" id="KW-0460">Magnesium</keyword>
<dbReference type="Pfam" id="PF08335">
    <property type="entry name" value="GlnD_UR_UTase"/>
    <property type="match status" value="1"/>
</dbReference>
<dbReference type="InterPro" id="IPR005105">
    <property type="entry name" value="GlnD_Uridyltrans_N"/>
</dbReference>
<dbReference type="EC" id="2.7.7.59" evidence="8"/>
<dbReference type="EC" id="3.1.4.-" evidence="8"/>
<dbReference type="PANTHER" id="PTHR47320">
    <property type="entry name" value="BIFUNCTIONAL URIDYLYLTRANSFERASE/URIDYLYL-REMOVING ENZYME"/>
    <property type="match status" value="1"/>
</dbReference>
<dbReference type="Gene3D" id="3.30.460.10">
    <property type="entry name" value="Beta Polymerase, domain 2"/>
    <property type="match status" value="1"/>
</dbReference>
<dbReference type="SUPFAM" id="SSF81593">
    <property type="entry name" value="Nucleotidyltransferase substrate binding subunit/domain"/>
    <property type="match status" value="1"/>
</dbReference>
<keyword evidence="3" id="KW-0677">Repeat</keyword>
<evidence type="ECO:0000256" key="1">
    <source>
        <dbReference type="ARBA" id="ARBA00022679"/>
    </source>
</evidence>
<dbReference type="PIRSF" id="PIRSF006288">
    <property type="entry name" value="PII_uridyltransf"/>
    <property type="match status" value="1"/>
</dbReference>
<keyword evidence="6 8" id="KW-0511">Multifunctional enzyme</keyword>
<dbReference type="STRING" id="45065.Lgee_1070"/>
<sequence>MNRQVSALREEVKRFRESLRDRLARAPRSLRLNGELTAFTDTLLQKLFRMHHLHEGRNVTLLALGSYGRQELQLYSDVDLLLLHPPNPEPEILTNAQKFIQGCWDTGLEPGAQIGTVADLAALANDDLTLLSSLQDMRIICGSASLADALAYAIHPLHLWSSEAFYHAKRKEQEARWRKYNETACSLEPDVKLGPGGLRDLQLIQAVGKRHFGMKKLSDGIACGYLSSREYTRLLACQRFLWKVRSHLHALSNGREDRLLFDWQQPLAARFGHRDAPGSLAIEQFMKVYFRVIKQSRELSEEILQAFEEEHLAPKRLRMTPLDDKFLLCNRRIGVRSSTVFANDPGALLTLFLWLAKRPDIEGIRAETLRLIRDNLFRMDMRVLKSRRATTCFMDIIRKAPNPADILERMHASGVLGHYLPAIAAVTGQMQYDLFHAYTVDQHSLFVLRNVARFRYPATAARFPLCVERMKTVTHTEALLLAALFHDIGKGQGGCHSSKGAMEARRFALRHHLSKDETALLVWLVQHHLLMSHTAQRQDIYDPETITRFCRHIPDTEYLDCLYLLTVADICATNPTLWNSWKDSLLRELFRAAHAHLSKAVSEPDGSSQIAAKRREKALKLLKHAPKDMVCALWATFNEKYFLHESPKTLAAHAEAIVSSRHFPVVTLLPHHGEGATGVLIYMPRMDAHFTIATTVLCNQHVTIQEAYILRCANHFTLDTYVILDEKNNILCDTHRLQSIQRALVNALSAPPGSPLPQVVQRRLMRQQVHFHTKPSVIFREDKENGLTRMFLTAADRRGLLAELGHLFHAQKIILHSAKIATAGERAEDTFCVSDADNQPLSESQKALLRQKIRKTFA</sequence>
<organism evidence="9 10">
    <name type="scientific">Legionella geestiana</name>
    <dbReference type="NCBI Taxonomy" id="45065"/>
    <lineage>
        <taxon>Bacteria</taxon>
        <taxon>Pseudomonadati</taxon>
        <taxon>Pseudomonadota</taxon>
        <taxon>Gammaproteobacteria</taxon>
        <taxon>Legionellales</taxon>
        <taxon>Legionellaceae</taxon>
        <taxon>Legionella</taxon>
    </lineage>
</organism>
<evidence type="ECO:0000256" key="4">
    <source>
        <dbReference type="ARBA" id="ARBA00022801"/>
    </source>
</evidence>
<dbReference type="Proteomes" id="UP000054785">
    <property type="component" value="Unassembled WGS sequence"/>
</dbReference>
<dbReference type="PATRIC" id="fig|45065.4.peg.1144"/>
<dbReference type="InterPro" id="IPR010043">
    <property type="entry name" value="UTase/UR"/>
</dbReference>
<dbReference type="CDD" id="cd04900">
    <property type="entry name" value="ACT_UUR-like_1"/>
    <property type="match status" value="1"/>
</dbReference>
<dbReference type="InterPro" id="IPR002912">
    <property type="entry name" value="ACT_dom"/>
</dbReference>
<dbReference type="Pfam" id="PF01966">
    <property type="entry name" value="HD"/>
    <property type="match status" value="1"/>
</dbReference>
<keyword evidence="2 8" id="KW-0548">Nucleotidyltransferase</keyword>
<keyword evidence="4 8" id="KW-0378">Hydrolase</keyword>
<feature type="region of interest" description="Uridylyltransferase" evidence="8">
    <location>
        <begin position="1"/>
        <end position="321"/>
    </location>
</feature>
<dbReference type="PROSITE" id="PS51831">
    <property type="entry name" value="HD"/>
    <property type="match status" value="1"/>
</dbReference>
<dbReference type="SMART" id="SM00471">
    <property type="entry name" value="HDc"/>
    <property type="match status" value="1"/>
</dbReference>
<dbReference type="RefSeq" id="WP_028386942.1">
    <property type="nucleotide sequence ID" value="NZ_CAAAHN010000001.1"/>
</dbReference>
<evidence type="ECO:0000256" key="3">
    <source>
        <dbReference type="ARBA" id="ARBA00022737"/>
    </source>
</evidence>
<dbReference type="Pfam" id="PF03445">
    <property type="entry name" value="DUF294"/>
    <property type="match status" value="1"/>
</dbReference>
<dbReference type="OrthoDB" id="9758038at2"/>
<dbReference type="SUPFAM" id="SSF81891">
    <property type="entry name" value="Poly A polymerase C-terminal region-like"/>
    <property type="match status" value="1"/>
</dbReference>
<keyword evidence="10" id="KW-1185">Reference proteome</keyword>
<dbReference type="SUPFAM" id="SSF55021">
    <property type="entry name" value="ACT-like"/>
    <property type="match status" value="1"/>
</dbReference>
<evidence type="ECO:0000256" key="7">
    <source>
        <dbReference type="ARBA" id="ARBA00047968"/>
    </source>
</evidence>
<dbReference type="SUPFAM" id="SSF81301">
    <property type="entry name" value="Nucleotidyltransferase"/>
    <property type="match status" value="1"/>
</dbReference>
<accession>A0A0W0TWW0</accession>
<gene>
    <name evidence="8 9" type="primary">glnD</name>
    <name evidence="9" type="ORF">Lgee_1070</name>
</gene>
<dbReference type="PANTHER" id="PTHR47320:SF1">
    <property type="entry name" value="BIFUNCTIONAL URIDYLYLTRANSFERASE_URIDYLYL-REMOVING ENZYME"/>
    <property type="match status" value="1"/>
</dbReference>
<comment type="activity regulation">
    <text evidence="8">Uridylyltransferase (UTase) activity is inhibited by glutamine, while glutamine activates uridylyl-removing (UR) activity.</text>
</comment>
<comment type="catalytic activity">
    <reaction evidence="8">
        <text>[protein-PII]-L-tyrosine + UTP = [protein-PII]-uridylyl-L-tyrosine + diphosphate</text>
        <dbReference type="Rhea" id="RHEA:13673"/>
        <dbReference type="Rhea" id="RHEA-COMP:12147"/>
        <dbReference type="Rhea" id="RHEA-COMP:12148"/>
        <dbReference type="ChEBI" id="CHEBI:33019"/>
        <dbReference type="ChEBI" id="CHEBI:46398"/>
        <dbReference type="ChEBI" id="CHEBI:46858"/>
        <dbReference type="ChEBI" id="CHEBI:90602"/>
        <dbReference type="EC" id="2.7.7.59"/>
    </reaction>
</comment>
<dbReference type="CDD" id="cd04899">
    <property type="entry name" value="ACT_ACR-UUR-like_2"/>
    <property type="match status" value="1"/>
</dbReference>
<dbReference type="InterPro" id="IPR045865">
    <property type="entry name" value="ACT-like_dom_sf"/>
</dbReference>
<comment type="domain">
    <text evidence="8">Has four distinct domains: an N-terminal nucleotidyltransferase (NT) domain responsible for UTase activity, a central HD domain that encodes UR activity, and two C-terminal ACT domains that seem to have a role in glutamine sensing.</text>
</comment>
<dbReference type="HAMAP" id="MF_00277">
    <property type="entry name" value="PII_uridylyl_transf"/>
    <property type="match status" value="1"/>
</dbReference>
<comment type="similarity">
    <text evidence="8">Belongs to the GlnD family.</text>
</comment>
<evidence type="ECO:0000256" key="5">
    <source>
        <dbReference type="ARBA" id="ARBA00022842"/>
    </source>
</evidence>
<dbReference type="CDD" id="cd00077">
    <property type="entry name" value="HDc"/>
    <property type="match status" value="1"/>
</dbReference>
<dbReference type="PROSITE" id="PS51671">
    <property type="entry name" value="ACT"/>
    <property type="match status" value="1"/>
</dbReference>
<proteinExistence type="inferred from homology"/>